<feature type="domain" description="C-JID" evidence="3">
    <location>
        <begin position="707"/>
        <end position="853"/>
    </location>
</feature>
<dbReference type="AlphaFoldDB" id="A0A5N6RLS8"/>
<keyword evidence="1" id="KW-0433">Leucine-rich repeat</keyword>
<accession>A0A5N6RLS8</accession>
<evidence type="ECO:0000256" key="1">
    <source>
        <dbReference type="ARBA" id="ARBA00022614"/>
    </source>
</evidence>
<keyword evidence="2" id="KW-0677">Repeat</keyword>
<dbReference type="EMBL" id="CM017327">
    <property type="protein sequence ID" value="KAE8100361.1"/>
    <property type="molecule type" value="Genomic_DNA"/>
</dbReference>
<feature type="domain" description="C-JID" evidence="3">
    <location>
        <begin position="68"/>
        <end position="204"/>
    </location>
</feature>
<dbReference type="Proteomes" id="UP000327013">
    <property type="component" value="Chromosome 7"/>
</dbReference>
<sequence length="876" mass="100810">MEDFKCTVLVQMMTSYVDYLVHHEEVRRTGGSYEDPHPPNGFYKRGPLEFNPLFLYNSCFPPSKITQEWFSHLSFGHSVTIDIPPNLYNDNTWMGLTLCVCFSFHGDPKTIFDNLASEIPHFLYCQFRTIVGCMDNDQVIGCVTSKVEIMWLNNVGGFIWISYIPRELLKNMLRQCSFISASFVSDWPGVMVRGCALRLLYQNDQVQFEQKLKQCDALISEHSDSASQFMADQEKRNKRPKQNRSLIPMNYIEDFHRHLLYNSCFPQSEILDWFSHTSGGPIVRISLPPNLYDDPTWMGLALFASFSVLFGSPDSQVHCRFGFVSQNGTFGLGCPYSYCLLEEDLNLLKLDGFMWLSYIPSGWFPKWLNRCSSIEVSFSNCPSLMVHKCGLQLLYQNDDEKFREIIRLCKASFSNNHENEGKASTSNTFNDEYTHPERLGSNEDLHNKASIRPRNQCNLPDFDPCLVYNFCFPPNEILEWFSHRSDTPQVIIYLPPNLYDDPSWKGLALCVSLSLQAHGTTIVDNLDSQVPCNQLIFLLETAIGSLELLHKYCPTKEDLMLLRLGGFIWLSYIPRGSFPNWFIHSNFIEASIATDIPGLTLYNCGFRLLYENEEREFKETVSDYTSSLSKTRDVIHQSNIANEKMVKPNEEDKAVEPITTSISDEVSHHARLRGSLNPRLKDKDKNDPHNKSNLPDFDRRLVYNFCFPPNEILDWFNYQSNKDLVTISDLPPNLYDDCTWMGLALCVSFSVEEHGTTIVNNRDLPSPCGFIICELETDICGLGHVKMEHTHYPTEEYVMMLLRPGEFIWLSYIPRELFPDWLNHSNFIEASIGTDIPGLTVQKCGFHLLYENEEIEFKEIIMQLSQTRDGGMSVIN</sequence>
<evidence type="ECO:0000256" key="2">
    <source>
        <dbReference type="ARBA" id="ARBA00022737"/>
    </source>
</evidence>
<feature type="domain" description="C-JID" evidence="3">
    <location>
        <begin position="472"/>
        <end position="613"/>
    </location>
</feature>
<feature type="domain" description="C-JID" evidence="3">
    <location>
        <begin position="265"/>
        <end position="399"/>
    </location>
</feature>
<evidence type="ECO:0000313" key="4">
    <source>
        <dbReference type="EMBL" id="KAE8100361.1"/>
    </source>
</evidence>
<protein>
    <recommendedName>
        <fullName evidence="3">C-JID domain-containing protein</fullName>
    </recommendedName>
</protein>
<dbReference type="OrthoDB" id="1162234at2759"/>
<proteinExistence type="predicted"/>
<reference evidence="4 5" key="1">
    <citation type="submission" date="2019-06" db="EMBL/GenBank/DDBJ databases">
        <title>A chromosomal-level reference genome of Carpinus fangiana (Coryloideae, Betulaceae).</title>
        <authorList>
            <person name="Yang X."/>
            <person name="Wang Z."/>
            <person name="Zhang L."/>
            <person name="Hao G."/>
            <person name="Liu J."/>
            <person name="Yang Y."/>
        </authorList>
    </citation>
    <scope>NUCLEOTIDE SEQUENCE [LARGE SCALE GENOMIC DNA]</scope>
    <source>
        <strain evidence="4">Cfa_2016G</strain>
        <tissue evidence="4">Leaf</tissue>
    </source>
</reference>
<evidence type="ECO:0000259" key="3">
    <source>
        <dbReference type="Pfam" id="PF20160"/>
    </source>
</evidence>
<gene>
    <name evidence="4" type="ORF">FH972_018268</name>
</gene>
<keyword evidence="5" id="KW-1185">Reference proteome</keyword>
<dbReference type="Pfam" id="PF20160">
    <property type="entry name" value="C-JID"/>
    <property type="match status" value="4"/>
</dbReference>
<organism evidence="4 5">
    <name type="scientific">Carpinus fangiana</name>
    <dbReference type="NCBI Taxonomy" id="176857"/>
    <lineage>
        <taxon>Eukaryota</taxon>
        <taxon>Viridiplantae</taxon>
        <taxon>Streptophyta</taxon>
        <taxon>Embryophyta</taxon>
        <taxon>Tracheophyta</taxon>
        <taxon>Spermatophyta</taxon>
        <taxon>Magnoliopsida</taxon>
        <taxon>eudicotyledons</taxon>
        <taxon>Gunneridae</taxon>
        <taxon>Pentapetalae</taxon>
        <taxon>rosids</taxon>
        <taxon>fabids</taxon>
        <taxon>Fagales</taxon>
        <taxon>Betulaceae</taxon>
        <taxon>Carpinus</taxon>
    </lineage>
</organism>
<evidence type="ECO:0000313" key="5">
    <source>
        <dbReference type="Proteomes" id="UP000327013"/>
    </source>
</evidence>
<dbReference type="InterPro" id="IPR045344">
    <property type="entry name" value="C-JID"/>
</dbReference>
<name>A0A5N6RLS8_9ROSI</name>